<dbReference type="PROSITE" id="PS50180">
    <property type="entry name" value="GAE"/>
    <property type="match status" value="1"/>
</dbReference>
<dbReference type="InterPro" id="IPR008942">
    <property type="entry name" value="ENTH_VHS"/>
</dbReference>
<dbReference type="FunFam" id="1.25.40.90:FF:000011">
    <property type="entry name" value="ADP-ribosylation factor-binding protein GGA3 isoform X1"/>
    <property type="match status" value="1"/>
</dbReference>
<dbReference type="InterPro" id="IPR008153">
    <property type="entry name" value="GAE_dom"/>
</dbReference>
<evidence type="ECO:0000256" key="9">
    <source>
        <dbReference type="ARBA" id="ARBA00023136"/>
    </source>
</evidence>
<dbReference type="InterPro" id="IPR002014">
    <property type="entry name" value="VHS_dom"/>
</dbReference>
<dbReference type="PANTHER" id="PTHR45905">
    <property type="entry name" value="GOLGI-LOCALIZED, GAMMA-ADAPTIN EAR CONTAINING, ARF BINDING PROTEIN"/>
    <property type="match status" value="1"/>
</dbReference>
<dbReference type="InParanoid" id="A0A3Q3RHY2"/>
<dbReference type="Ensembl" id="ENSMAMT00000002222.2">
    <property type="protein sequence ID" value="ENSMAMP00000002175.1"/>
    <property type="gene ID" value="ENSMAMG00000001534.2"/>
</dbReference>
<reference evidence="13" key="1">
    <citation type="submission" date="2025-08" db="UniProtKB">
        <authorList>
            <consortium name="Ensembl"/>
        </authorList>
    </citation>
    <scope>IDENTIFICATION</scope>
</reference>
<evidence type="ECO:0000256" key="1">
    <source>
        <dbReference type="ARBA" id="ARBA00004150"/>
    </source>
</evidence>
<keyword evidence="6" id="KW-0832">Ubl conjugation</keyword>
<dbReference type="AlphaFoldDB" id="A0A3Q3RHY2"/>
<evidence type="ECO:0000256" key="4">
    <source>
        <dbReference type="ARBA" id="ARBA00022448"/>
    </source>
</evidence>
<dbReference type="GO" id="GO:0043130">
    <property type="term" value="F:ubiquitin binding"/>
    <property type="evidence" value="ECO:0007669"/>
    <property type="project" value="InterPro"/>
</dbReference>
<organism evidence="13 14">
    <name type="scientific">Mastacembelus armatus</name>
    <name type="common">zig-zag eel</name>
    <dbReference type="NCBI Taxonomy" id="205130"/>
    <lineage>
        <taxon>Eukaryota</taxon>
        <taxon>Metazoa</taxon>
        <taxon>Chordata</taxon>
        <taxon>Craniata</taxon>
        <taxon>Vertebrata</taxon>
        <taxon>Euteleostomi</taxon>
        <taxon>Actinopterygii</taxon>
        <taxon>Neopterygii</taxon>
        <taxon>Teleostei</taxon>
        <taxon>Neoteleostei</taxon>
        <taxon>Acanthomorphata</taxon>
        <taxon>Anabantaria</taxon>
        <taxon>Synbranchiformes</taxon>
        <taxon>Mastacembelidae</taxon>
        <taxon>Mastacembelus</taxon>
    </lineage>
</organism>
<evidence type="ECO:0000256" key="5">
    <source>
        <dbReference type="ARBA" id="ARBA00022753"/>
    </source>
</evidence>
<dbReference type="Pfam" id="PF02883">
    <property type="entry name" value="Alpha_adaptinC2"/>
    <property type="match status" value="1"/>
</dbReference>
<feature type="domain" description="GAT" evidence="12">
    <location>
        <begin position="170"/>
        <end position="297"/>
    </location>
</feature>
<dbReference type="SUPFAM" id="SSF89009">
    <property type="entry name" value="GAT-like domain"/>
    <property type="match status" value="1"/>
</dbReference>
<dbReference type="InterPro" id="IPR038425">
    <property type="entry name" value="GAT_sf"/>
</dbReference>
<dbReference type="Proteomes" id="UP000261640">
    <property type="component" value="Unplaced"/>
</dbReference>
<dbReference type="PROSITE" id="PS50179">
    <property type="entry name" value="VHS"/>
    <property type="match status" value="1"/>
</dbReference>
<protein>
    <submittedName>
        <fullName evidence="13">Golgi associated, gamma adaptin ear containing, ARF binding protein 3a</fullName>
    </submittedName>
</protein>
<dbReference type="RefSeq" id="XP_026159850.1">
    <property type="nucleotide sequence ID" value="XM_026304065.1"/>
</dbReference>
<evidence type="ECO:0000313" key="14">
    <source>
        <dbReference type="Proteomes" id="UP000261640"/>
    </source>
</evidence>
<proteinExistence type="inferred from homology"/>
<sequence length="755" mass="81618">MADDSESLESRLNKATNPSNKHEDWEYIMGFCDQINKELEGPQISVRLLAHKIQSPQEWEAMQALMVLEACMKNCGQRFHSEVGKFKFLNELIKVISPKYFGDKVSEKVKTKVIEMLYSWTLSLPDEAKICEAYRMLKSQGIVLADPQIPFDVSLTPSPSPRPKNPVFDDEKKSKRLAELLKSKKSEDLQEANHLIKNMVKEDEVRTQKAAKQKSTLEAVRNSVKVLNDMLAHFSPEDSTDGDKELIRELYGDCDKLRQTVFQLATEAEDNDSTLGDILQANDDLCHAINLYRKIVEGQTIEGESKVTQQIRSSVRQGTDHTNQSEILIDLVGLDVQNPVPSAQQPPAPSLFFPNGLLSGSAAIDPQSPSPSAPSAACSLLDKELLSLGLSEPFPVPSKSTVTTHANLNNNLPFSQDSSQDLGLLDTASTSGPTFSTSLVFPEGPCATVIPVTSTVSWTTASAMSFSCPAFSIPALSTESRSAKPVLLPQPVSSVLTTSTPAVVSRSFNMAVAAPSATLVTPQQVSTSPGDYQSPSASLSHNLQDLALLDLGSPKKNGVLSTTSTSLLIGGALGGPAPSPVRSQEVDNPLLHSLSPILHVSQASPYGGQEVSLASVSVPLDSIRPSKVCPVTAYDKNGVRLLLHFATDCPPGRPDVLVIVASMLNTAPQPVRSLVLQAAVPKTMKVKLQPPSGTELAPFNPVLPPAAITQVMLLANPLKEKVRMRYKLTFTLGEQPFTEVGEVHEFPPADRWGAL</sequence>
<dbReference type="PROSITE" id="PS50909">
    <property type="entry name" value="GAT"/>
    <property type="match status" value="1"/>
</dbReference>
<dbReference type="SMART" id="SM00809">
    <property type="entry name" value="Alpha_adaptinC2"/>
    <property type="match status" value="1"/>
</dbReference>
<evidence type="ECO:0000259" key="10">
    <source>
        <dbReference type="PROSITE" id="PS50179"/>
    </source>
</evidence>
<evidence type="ECO:0000256" key="8">
    <source>
        <dbReference type="ARBA" id="ARBA00023034"/>
    </source>
</evidence>
<evidence type="ECO:0000256" key="6">
    <source>
        <dbReference type="ARBA" id="ARBA00022843"/>
    </source>
</evidence>
<dbReference type="GO" id="GO:0035091">
    <property type="term" value="F:phosphatidylinositol binding"/>
    <property type="evidence" value="ECO:0007669"/>
    <property type="project" value="InterPro"/>
</dbReference>
<keyword evidence="14" id="KW-1185">Reference proteome</keyword>
<dbReference type="PANTHER" id="PTHR45905:SF3">
    <property type="entry name" value="ADP-RIBOSYLATION FACTOR-BINDING PROTEIN GGA3"/>
    <property type="match status" value="1"/>
</dbReference>
<dbReference type="Pfam" id="PF18308">
    <property type="entry name" value="GGA_N-GAT"/>
    <property type="match status" value="1"/>
</dbReference>
<dbReference type="SUPFAM" id="SSF49348">
    <property type="entry name" value="Clathrin adaptor appendage domain"/>
    <property type="match status" value="1"/>
</dbReference>
<dbReference type="CTD" id="492643"/>
<dbReference type="CDD" id="cd14240">
    <property type="entry name" value="GAT_GGA3"/>
    <property type="match status" value="1"/>
</dbReference>
<dbReference type="FunFam" id="2.60.40.1230:FF:000001">
    <property type="entry name" value="ADP-ribosylation factor-binding protein GGA1 isoform 1"/>
    <property type="match status" value="1"/>
</dbReference>
<keyword evidence="4" id="KW-0813">Transport</keyword>
<dbReference type="Gene3D" id="1.20.5.170">
    <property type="match status" value="1"/>
</dbReference>
<dbReference type="GO" id="GO:0031267">
    <property type="term" value="F:small GTPase binding"/>
    <property type="evidence" value="ECO:0007669"/>
    <property type="project" value="InterPro"/>
</dbReference>
<dbReference type="InterPro" id="IPR013041">
    <property type="entry name" value="Clathrin_app_Ig-like_sf"/>
</dbReference>
<evidence type="ECO:0000259" key="12">
    <source>
        <dbReference type="PROSITE" id="PS50909"/>
    </source>
</evidence>
<dbReference type="GO" id="GO:0031901">
    <property type="term" value="C:early endosome membrane"/>
    <property type="evidence" value="ECO:0007669"/>
    <property type="project" value="UniProtKB-SubCell"/>
</dbReference>
<dbReference type="GO" id="GO:0006886">
    <property type="term" value="P:intracellular protein transport"/>
    <property type="evidence" value="ECO:0007669"/>
    <property type="project" value="InterPro"/>
</dbReference>
<keyword evidence="7" id="KW-0653">Protein transport</keyword>
<feature type="domain" description="GAE" evidence="11">
    <location>
        <begin position="626"/>
        <end position="747"/>
    </location>
</feature>
<dbReference type="GeneTree" id="ENSGT00940000157333"/>
<dbReference type="STRING" id="205130.ENSMAMP00000002175"/>
<comment type="subcellular location">
    <subcellularLocation>
        <location evidence="2">Early endosome membrane</location>
        <topology evidence="2">Peripheral membrane protein</topology>
    </subcellularLocation>
    <subcellularLocation>
        <location evidence="1">Golgi apparatus</location>
        <location evidence="1">trans-Golgi network membrane</location>
        <topology evidence="1">Peripheral membrane protein</topology>
    </subcellularLocation>
</comment>
<dbReference type="OrthoDB" id="447025at2759"/>
<dbReference type="Gene3D" id="2.60.40.1230">
    <property type="match status" value="1"/>
</dbReference>
<dbReference type="GO" id="GO:0034394">
    <property type="term" value="P:protein localization to cell surface"/>
    <property type="evidence" value="ECO:0007669"/>
    <property type="project" value="TreeGrafter"/>
</dbReference>
<accession>A0A3Q3RHY2</accession>
<dbReference type="InterPro" id="IPR041198">
    <property type="entry name" value="GGA_N-GAT"/>
</dbReference>
<dbReference type="Pfam" id="PF00790">
    <property type="entry name" value="VHS"/>
    <property type="match status" value="1"/>
</dbReference>
<dbReference type="Gene3D" id="1.20.58.160">
    <property type="match status" value="1"/>
</dbReference>
<evidence type="ECO:0000313" key="13">
    <source>
        <dbReference type="Ensembl" id="ENSMAMP00000002175.1"/>
    </source>
</evidence>
<dbReference type="SUPFAM" id="SSF48464">
    <property type="entry name" value="ENTH/VHS domain"/>
    <property type="match status" value="1"/>
</dbReference>
<dbReference type="Pfam" id="PF03127">
    <property type="entry name" value="GAT"/>
    <property type="match status" value="1"/>
</dbReference>
<evidence type="ECO:0000256" key="7">
    <source>
        <dbReference type="ARBA" id="ARBA00022927"/>
    </source>
</evidence>
<evidence type="ECO:0000256" key="3">
    <source>
        <dbReference type="ARBA" id="ARBA00008099"/>
    </source>
</evidence>
<dbReference type="InterPro" id="IPR008152">
    <property type="entry name" value="Clathrin_a/b/g-adaptin_app_Ig"/>
</dbReference>
<evidence type="ECO:0000259" key="11">
    <source>
        <dbReference type="PROSITE" id="PS50180"/>
    </source>
</evidence>
<keyword evidence="8" id="KW-0333">Golgi apparatus</keyword>
<name>A0A3Q3RHY2_9TELE</name>
<dbReference type="SMART" id="SM00288">
    <property type="entry name" value="VHS"/>
    <property type="match status" value="1"/>
</dbReference>
<dbReference type="Gene3D" id="1.25.40.90">
    <property type="match status" value="1"/>
</dbReference>
<dbReference type="InterPro" id="IPR027422">
    <property type="entry name" value="GGA1-3"/>
</dbReference>
<dbReference type="InterPro" id="IPR044111">
    <property type="entry name" value="GAT_GGA3"/>
</dbReference>
<dbReference type="GO" id="GO:0006893">
    <property type="term" value="P:Golgi to plasma membrane transport"/>
    <property type="evidence" value="ECO:0007669"/>
    <property type="project" value="TreeGrafter"/>
</dbReference>
<dbReference type="GO" id="GO:0005802">
    <property type="term" value="C:trans-Golgi network"/>
    <property type="evidence" value="ECO:0007669"/>
    <property type="project" value="InterPro"/>
</dbReference>
<dbReference type="GeneID" id="113128609"/>
<keyword evidence="5" id="KW-0967">Endosome</keyword>
<evidence type="ECO:0000256" key="2">
    <source>
        <dbReference type="ARBA" id="ARBA00004220"/>
    </source>
</evidence>
<feature type="domain" description="VHS" evidence="10">
    <location>
        <begin position="15"/>
        <end position="145"/>
    </location>
</feature>
<keyword evidence="9" id="KW-0472">Membrane</keyword>
<comment type="similarity">
    <text evidence="3">Belongs to the GGA protein family.</text>
</comment>
<reference evidence="13" key="2">
    <citation type="submission" date="2025-09" db="UniProtKB">
        <authorList>
            <consortium name="Ensembl"/>
        </authorList>
    </citation>
    <scope>IDENTIFICATION</scope>
</reference>
<dbReference type="InterPro" id="IPR004152">
    <property type="entry name" value="GAT_dom"/>
</dbReference>